<dbReference type="CDD" id="cd00051">
    <property type="entry name" value="EFh"/>
    <property type="match status" value="1"/>
</dbReference>
<dbReference type="SUPFAM" id="SSF47473">
    <property type="entry name" value="EF-hand"/>
    <property type="match status" value="1"/>
</dbReference>
<feature type="coiled-coil region" evidence="4">
    <location>
        <begin position="215"/>
        <end position="247"/>
    </location>
</feature>
<dbReference type="AlphaFoldDB" id="A0A6G0WDI9"/>
<dbReference type="PROSITE" id="PS50222">
    <property type="entry name" value="EF_HAND_2"/>
    <property type="match status" value="3"/>
</dbReference>
<feature type="domain" description="EF-hand" evidence="6">
    <location>
        <begin position="25"/>
        <end position="60"/>
    </location>
</feature>
<evidence type="ECO:0000259" key="6">
    <source>
        <dbReference type="PROSITE" id="PS50222"/>
    </source>
</evidence>
<dbReference type="InterPro" id="IPR018247">
    <property type="entry name" value="EF_Hand_1_Ca_BS"/>
</dbReference>
<dbReference type="PROSITE" id="PS00018">
    <property type="entry name" value="EF_HAND_1"/>
    <property type="match status" value="3"/>
</dbReference>
<name>A0A6G0WDI9_9STRA</name>
<organism evidence="7 8">
    <name type="scientific">Aphanomyces euteiches</name>
    <dbReference type="NCBI Taxonomy" id="100861"/>
    <lineage>
        <taxon>Eukaryota</taxon>
        <taxon>Sar</taxon>
        <taxon>Stramenopiles</taxon>
        <taxon>Oomycota</taxon>
        <taxon>Saprolegniomycetes</taxon>
        <taxon>Saprolegniales</taxon>
        <taxon>Verrucalvaceae</taxon>
        <taxon>Aphanomyces</taxon>
    </lineage>
</organism>
<dbReference type="Gene3D" id="1.10.238.10">
    <property type="entry name" value="EF-hand"/>
    <property type="match status" value="1"/>
</dbReference>
<gene>
    <name evidence="7" type="ORF">Ae201684_016173</name>
</gene>
<reference evidence="7 8" key="1">
    <citation type="submission" date="2019-07" db="EMBL/GenBank/DDBJ databases">
        <title>Genomics analysis of Aphanomyces spp. identifies a new class of oomycete effector associated with host adaptation.</title>
        <authorList>
            <person name="Gaulin E."/>
        </authorList>
    </citation>
    <scope>NUCLEOTIDE SEQUENCE [LARGE SCALE GENOMIC DNA]</scope>
    <source>
        <strain evidence="7 8">ATCC 201684</strain>
    </source>
</reference>
<dbReference type="InterPro" id="IPR002048">
    <property type="entry name" value="EF_hand_dom"/>
</dbReference>
<dbReference type="PANTHER" id="PTHR45942">
    <property type="entry name" value="PROTEIN PHOSPATASE 3 REGULATORY SUBUNIT B ALPHA ISOFORM TYPE 1"/>
    <property type="match status" value="1"/>
</dbReference>
<keyword evidence="4" id="KW-0175">Coiled coil</keyword>
<dbReference type="Pfam" id="PF13202">
    <property type="entry name" value="EF-hand_5"/>
    <property type="match status" value="1"/>
</dbReference>
<keyword evidence="1" id="KW-0479">Metal-binding</keyword>
<evidence type="ECO:0000256" key="4">
    <source>
        <dbReference type="SAM" id="Coils"/>
    </source>
</evidence>
<evidence type="ECO:0000256" key="3">
    <source>
        <dbReference type="ARBA" id="ARBA00022837"/>
    </source>
</evidence>
<proteinExistence type="predicted"/>
<evidence type="ECO:0000313" key="8">
    <source>
        <dbReference type="Proteomes" id="UP000481153"/>
    </source>
</evidence>
<dbReference type="GO" id="GO:0005509">
    <property type="term" value="F:calcium ion binding"/>
    <property type="evidence" value="ECO:0007669"/>
    <property type="project" value="InterPro"/>
</dbReference>
<feature type="compositionally biased region" description="Basic and acidic residues" evidence="5">
    <location>
        <begin position="258"/>
        <end position="267"/>
    </location>
</feature>
<feature type="coiled-coil region" evidence="4">
    <location>
        <begin position="156"/>
        <end position="190"/>
    </location>
</feature>
<dbReference type="Pfam" id="PF13499">
    <property type="entry name" value="EF-hand_7"/>
    <property type="match status" value="1"/>
</dbReference>
<dbReference type="Proteomes" id="UP000481153">
    <property type="component" value="Unassembled WGS sequence"/>
</dbReference>
<evidence type="ECO:0000256" key="1">
    <source>
        <dbReference type="ARBA" id="ARBA00022723"/>
    </source>
</evidence>
<evidence type="ECO:0000256" key="2">
    <source>
        <dbReference type="ARBA" id="ARBA00022737"/>
    </source>
</evidence>
<keyword evidence="8" id="KW-1185">Reference proteome</keyword>
<comment type="caution">
    <text evidence="7">The sequence shown here is derived from an EMBL/GenBank/DDBJ whole genome shotgun (WGS) entry which is preliminary data.</text>
</comment>
<feature type="domain" description="EF-hand" evidence="6">
    <location>
        <begin position="97"/>
        <end position="132"/>
    </location>
</feature>
<evidence type="ECO:0000256" key="5">
    <source>
        <dbReference type="SAM" id="MobiDB-lite"/>
    </source>
</evidence>
<keyword evidence="2" id="KW-0677">Repeat</keyword>
<dbReference type="SMART" id="SM00054">
    <property type="entry name" value="EFh"/>
    <property type="match status" value="3"/>
</dbReference>
<dbReference type="EMBL" id="VJMJ01000243">
    <property type="protein sequence ID" value="KAF0725402.1"/>
    <property type="molecule type" value="Genomic_DNA"/>
</dbReference>
<feature type="domain" description="EF-hand" evidence="6">
    <location>
        <begin position="61"/>
        <end position="96"/>
    </location>
</feature>
<keyword evidence="3" id="KW-0106">Calcium</keyword>
<dbReference type="InterPro" id="IPR011992">
    <property type="entry name" value="EF-hand-dom_pair"/>
</dbReference>
<accession>A0A6G0WDI9</accession>
<sequence>MLRWICCSGSGSIDRDEFFHSFREERTAVGDAVFALIDIDNSGELDFSEYVEALGAFCLLNTDDVLKFCFFVFDQDKNGTIEGSELDMLLEMLHQDDATSNMAAAMDKFDFNGDGKMDFREFQLLNQQFPALLYPVYRLQLAMKTYSMGETWWNKRAELLAHLKETKQNASETQAALAKAKEQQRQAKQAMGCLKYYLCPCRRSAYIVNDTGLTEEDLIEQAKQQELEAQKKKLEAAMAARAKMEKKAHQVVAVDGRKVMSKAERKERARKRRMRDMKDLPSRRV</sequence>
<evidence type="ECO:0000313" key="7">
    <source>
        <dbReference type="EMBL" id="KAF0725402.1"/>
    </source>
</evidence>
<protein>
    <recommendedName>
        <fullName evidence="6">EF-hand domain-containing protein</fullName>
    </recommendedName>
</protein>
<feature type="compositionally biased region" description="Basic and acidic residues" evidence="5">
    <location>
        <begin position="276"/>
        <end position="285"/>
    </location>
</feature>
<feature type="region of interest" description="Disordered" evidence="5">
    <location>
        <begin position="258"/>
        <end position="285"/>
    </location>
</feature>
<dbReference type="VEuPathDB" id="FungiDB:AeMF1_009952"/>